<dbReference type="Proteomes" id="UP000077521">
    <property type="component" value="Unassembled WGS sequence"/>
</dbReference>
<feature type="signal peptide" evidence="3">
    <location>
        <begin position="1"/>
        <end position="22"/>
    </location>
</feature>
<comment type="caution">
    <text evidence="4">The sequence shown here is derived from an EMBL/GenBank/DDBJ whole genome shotgun (WGS) entry which is preliminary data.</text>
</comment>
<evidence type="ECO:0000256" key="3">
    <source>
        <dbReference type="SAM" id="SignalP"/>
    </source>
</evidence>
<evidence type="ECO:0000256" key="2">
    <source>
        <dbReference type="SAM" id="Phobius"/>
    </source>
</evidence>
<proteinExistence type="predicted"/>
<organism evidence="4 5">
    <name type="scientific">Tilletia indica</name>
    <dbReference type="NCBI Taxonomy" id="43049"/>
    <lineage>
        <taxon>Eukaryota</taxon>
        <taxon>Fungi</taxon>
        <taxon>Dikarya</taxon>
        <taxon>Basidiomycota</taxon>
        <taxon>Ustilaginomycotina</taxon>
        <taxon>Exobasidiomycetes</taxon>
        <taxon>Tilletiales</taxon>
        <taxon>Tilletiaceae</taxon>
        <taxon>Tilletia</taxon>
    </lineage>
</organism>
<feature type="compositionally biased region" description="Polar residues" evidence="1">
    <location>
        <begin position="69"/>
        <end position="88"/>
    </location>
</feature>
<dbReference type="PANTHER" id="PTHR35560:SF3">
    <property type="entry name" value="PEPTIDASE S9 PROLYL OLIGOPEPTIDASE CATALYTIC DOMAIN-CONTAINING PROTEIN"/>
    <property type="match status" value="1"/>
</dbReference>
<sequence>MRLTRTLLTLAGVASLASSSCADHQQPQHVHRDALIHHAASSSSSSSHSSKRLLSQDQQPAFQRKISKRTQLTSRQKQNFETTNTVTTYPTQEEQWQWGNMSETDPIQASQLVLQNNGMVFNNPALSADDYSINPQQNSQRPEWANLPFIPTGDATVGPAGGWATLPVQPAFDLVNWTVVEGAIMPYYVSSGYNPALIKRAIITWPGKPRDCWKYGAFALSALQAAAQNATTFNVDAESRPSNESVLIISPMFLNDQDLADGSVEPNWISFHGSRWQSGYEAQTPTAMNGSITSYDIMDNFTDWLFDQNQFPNLKSVSIIGHSMGGQAAQRYALLKKTKPYDDNVRYWIGNPGSWGWLNEDRPYAGLNATCDATFDQWGYGLAGDLKKMTKYGRKQVNASKEAVVNRFLSRRINIALALLDNGPGDTHCEALRQGQTHLARGSQFVQDIADVNNGVWPEKFTLSYVANTSHQDFNMFSAEKSLYYIFQQDFDVRYPDLTKVNNPGDVPKKAPGVKAFATPVHKIMAYSLLLGSIACIILAFTLLPCLFPANSNNWEEAAWESEAKRKLI</sequence>
<evidence type="ECO:0000313" key="4">
    <source>
        <dbReference type="EMBL" id="KAE8256272.1"/>
    </source>
</evidence>
<feature type="transmembrane region" description="Helical" evidence="2">
    <location>
        <begin position="524"/>
        <end position="548"/>
    </location>
</feature>
<reference evidence="4" key="1">
    <citation type="submission" date="2016-04" db="EMBL/GenBank/DDBJ databases">
        <authorList>
            <person name="Nguyen H.D."/>
            <person name="Samba Siva P."/>
            <person name="Cullis J."/>
            <person name="Levesque C.A."/>
            <person name="Hambleton S."/>
        </authorList>
    </citation>
    <scope>NUCLEOTIDE SEQUENCE</scope>
    <source>
        <strain evidence="4">DAOMC 236416</strain>
    </source>
</reference>
<dbReference type="InterPro" id="IPR029058">
    <property type="entry name" value="AB_hydrolase_fold"/>
</dbReference>
<keyword evidence="5" id="KW-1185">Reference proteome</keyword>
<protein>
    <recommendedName>
        <fullName evidence="6">GPI inositol-deacylase</fullName>
    </recommendedName>
</protein>
<evidence type="ECO:0000313" key="5">
    <source>
        <dbReference type="Proteomes" id="UP000077521"/>
    </source>
</evidence>
<gene>
    <name evidence="4" type="ORF">A4X13_0g2753</name>
</gene>
<feature type="compositionally biased region" description="Polar residues" evidence="1">
    <location>
        <begin position="52"/>
        <end position="61"/>
    </location>
</feature>
<dbReference type="PANTHER" id="PTHR35560">
    <property type="entry name" value="BLL0132 PROTEIN"/>
    <property type="match status" value="1"/>
</dbReference>
<keyword evidence="3" id="KW-0732">Signal</keyword>
<evidence type="ECO:0000256" key="1">
    <source>
        <dbReference type="SAM" id="MobiDB-lite"/>
    </source>
</evidence>
<feature type="compositionally biased region" description="Low complexity" evidence="1">
    <location>
        <begin position="37"/>
        <end position="48"/>
    </location>
</feature>
<dbReference type="Gene3D" id="3.40.50.1820">
    <property type="entry name" value="alpha/beta hydrolase"/>
    <property type="match status" value="1"/>
</dbReference>
<dbReference type="PROSITE" id="PS51257">
    <property type="entry name" value="PROKAR_LIPOPROTEIN"/>
    <property type="match status" value="1"/>
</dbReference>
<dbReference type="EMBL" id="LWDF02000138">
    <property type="protein sequence ID" value="KAE8256272.1"/>
    <property type="molecule type" value="Genomic_DNA"/>
</dbReference>
<keyword evidence="2" id="KW-0472">Membrane</keyword>
<keyword evidence="2" id="KW-0812">Transmembrane</keyword>
<accession>A0A8T8T5W8</accession>
<feature type="region of interest" description="Disordered" evidence="1">
    <location>
        <begin position="37"/>
        <end position="88"/>
    </location>
</feature>
<dbReference type="AlphaFoldDB" id="A0A8T8T5W8"/>
<reference evidence="4" key="2">
    <citation type="journal article" date="2019" name="IMA Fungus">
        <title>Genome sequencing and comparison of five Tilletia species to identify candidate genes for the detection of regulated species infecting wheat.</title>
        <authorList>
            <person name="Nguyen H.D.T."/>
            <person name="Sultana T."/>
            <person name="Kesanakurti P."/>
            <person name="Hambleton S."/>
        </authorList>
    </citation>
    <scope>NUCLEOTIDE SEQUENCE</scope>
    <source>
        <strain evidence="4">DAOMC 236416</strain>
    </source>
</reference>
<keyword evidence="2" id="KW-1133">Transmembrane helix</keyword>
<evidence type="ECO:0008006" key="6">
    <source>
        <dbReference type="Google" id="ProtNLM"/>
    </source>
</evidence>
<dbReference type="SUPFAM" id="SSF53474">
    <property type="entry name" value="alpha/beta-Hydrolases"/>
    <property type="match status" value="1"/>
</dbReference>
<name>A0A8T8T5W8_9BASI</name>
<feature type="chain" id="PRO_5035869575" description="GPI inositol-deacylase" evidence="3">
    <location>
        <begin position="23"/>
        <end position="569"/>
    </location>
</feature>